<dbReference type="InterPro" id="IPR017900">
    <property type="entry name" value="4Fe4S_Fe_S_CS"/>
</dbReference>
<comment type="function">
    <text evidence="8">Part of a membrane-bound complex that couples electron transfer with translocation of ions across the membrane.</text>
</comment>
<reference evidence="12 13" key="1">
    <citation type="submission" date="2024-06" db="EMBL/GenBank/DDBJ databases">
        <title>Genomic Encyclopedia of Type Strains, Phase V (KMG-V): Genome sequencing to study the core and pangenomes of soil and plant-associated prokaryotes.</title>
        <authorList>
            <person name="Whitman W."/>
        </authorList>
    </citation>
    <scope>NUCLEOTIDE SEQUENCE [LARGE SCALE GENOMIC DNA]</scope>
    <source>
        <strain evidence="12 13">NE40</strain>
    </source>
</reference>
<comment type="caution">
    <text evidence="12">The sequence shown here is derived from an EMBL/GenBank/DDBJ whole genome shotgun (WGS) entry which is preliminary data.</text>
</comment>
<gene>
    <name evidence="8" type="primary">rnfC</name>
    <name evidence="12" type="ORF">V5J35_003415</name>
</gene>
<keyword evidence="2 8" id="KW-0004">4Fe-4S</keyword>
<feature type="binding site" evidence="8">
    <location>
        <position position="391"/>
    </location>
    <ligand>
        <name>[4Fe-4S] cluster</name>
        <dbReference type="ChEBI" id="CHEBI:49883"/>
        <label>2</label>
    </ligand>
</feature>
<comment type="cofactor">
    <cofactor evidence="8">
        <name>[4Fe-4S] cluster</name>
        <dbReference type="ChEBI" id="CHEBI:49883"/>
    </cofactor>
    <text evidence="8">Binds 2 [4Fe-4S] clusters per subunit.</text>
</comment>
<evidence type="ECO:0000256" key="3">
    <source>
        <dbReference type="ARBA" id="ARBA00022723"/>
    </source>
</evidence>
<evidence type="ECO:0000256" key="7">
    <source>
        <dbReference type="ARBA" id="ARBA00023014"/>
    </source>
</evidence>
<dbReference type="PANTHER" id="PTHR43034:SF2">
    <property type="entry name" value="ION-TRANSLOCATING OXIDOREDUCTASE COMPLEX SUBUNIT C"/>
    <property type="match status" value="1"/>
</dbReference>
<feature type="compositionally biased region" description="Basic and acidic residues" evidence="10">
    <location>
        <begin position="452"/>
        <end position="486"/>
    </location>
</feature>
<dbReference type="EC" id="7.-.-.-" evidence="8"/>
<feature type="binding site" evidence="8">
    <location>
        <position position="426"/>
    </location>
    <ligand>
        <name>[4Fe-4S] cluster</name>
        <dbReference type="ChEBI" id="CHEBI:49883"/>
        <label>2</label>
    </ligand>
</feature>
<keyword evidence="8" id="KW-1003">Cell membrane</keyword>
<dbReference type="HAMAP" id="MF_00461">
    <property type="entry name" value="RsxC_RnfC"/>
    <property type="match status" value="1"/>
</dbReference>
<dbReference type="PROSITE" id="PS51379">
    <property type="entry name" value="4FE4S_FER_2"/>
    <property type="match status" value="2"/>
</dbReference>
<dbReference type="Gene3D" id="3.30.70.20">
    <property type="match status" value="1"/>
</dbReference>
<sequence>MNASLIDLKEVNARVWPLTGGVHPPENKHQSTGLPIKSAPLPERLVLPLSQHAGSPAEPVVQTGDKVLKGQLIARATGFVSVPLHAPTSGTIKAIEPHAIPHPSGMHDNCIVIDSDGEDRWCELSPVEDYRQTEPAQLVEVIRNAGIAGMGGAGFPSAIKLAPKNPVHTLILNGTECEPYITADDMLMRERAEQIIAGAEILMYLLKTERCLIGIEDNKPEAIHAMRTALARRNGHSIRVVVFPTRYPSGGEKQLIQILTGQEVPSGKLPADLGIVVQNVGTAAAIEDAVVHGRPLISRITTLTGEALHTPQNLEVLLGTPVQNLLQTTGLKQERLHTLIMGGPMMGFTMDDAGVPVVKTSNCIIAGSDIEFPSAPPAQACIRCGMCAEACPASLLPQQLYWHAKAEHHEQLKHHNLFDCIECGACSYVCPSSIPLVQYYRASKGEIRNLEAKHAKSERSKVRYENRQNRLEREKAEKEARRKANAEKAALLKAKKAAGETPAASEETDPVKAAIERAKAKKAAGSAGTAGKQELTPEQKKLKIDLSMANAQLKKTQRALSKAEATGEGDTSKLKANVEMLQAQADKLQKQFDAVMSAPPTAKPAVSADEKKLKVEHAMAKAALKKAERALVQAQESGEGDPQALQATVDECKAKADKLAARLSSATAPAAKPAPSAEDKKLKIEQAMAKAALKKAERALAKALEENSAETRALQETVDECRAKLEQLIQASAAQPSTQPSTQLASQTDKPKAVKPAQTDEAKKLKIESAMAKAALKKAQRAMDQADSVTPELEAALNAAQKKAEAAQKALEAHV</sequence>
<accession>A0ABV2SKG0</accession>
<dbReference type="Pfam" id="PF01512">
    <property type="entry name" value="Complex1_51K"/>
    <property type="match status" value="1"/>
</dbReference>
<feature type="coiled-coil region" evidence="9">
    <location>
        <begin position="539"/>
        <end position="637"/>
    </location>
</feature>
<dbReference type="PANTHER" id="PTHR43034">
    <property type="entry name" value="ION-TRANSLOCATING OXIDOREDUCTASE COMPLEX SUBUNIT C"/>
    <property type="match status" value="1"/>
</dbReference>
<comment type="subcellular location">
    <subcellularLocation>
        <location evidence="8">Cell inner membrane</location>
        <topology evidence="8">Peripheral membrane protein</topology>
    </subcellularLocation>
</comment>
<dbReference type="SUPFAM" id="SSF142019">
    <property type="entry name" value="Nqo1 FMN-binding domain-like"/>
    <property type="match status" value="1"/>
</dbReference>
<feature type="domain" description="4Fe-4S ferredoxin-type" evidence="11">
    <location>
        <begin position="371"/>
        <end position="401"/>
    </location>
</feature>
<keyword evidence="3 8" id="KW-0479">Metal-binding</keyword>
<comment type="similarity">
    <text evidence="8">Belongs to the 4Fe4S bacterial-type ferredoxin family. RnfC subfamily.</text>
</comment>
<evidence type="ECO:0000259" key="11">
    <source>
        <dbReference type="PROSITE" id="PS51379"/>
    </source>
</evidence>
<dbReference type="EMBL" id="JBEWTB010000002">
    <property type="protein sequence ID" value="MET4758223.1"/>
    <property type="molecule type" value="Genomic_DNA"/>
</dbReference>
<keyword evidence="8" id="KW-1278">Translocase</keyword>
<evidence type="ECO:0000256" key="8">
    <source>
        <dbReference type="HAMAP-Rule" id="MF_00461"/>
    </source>
</evidence>
<dbReference type="RefSeq" id="WP_354016457.1">
    <property type="nucleotide sequence ID" value="NZ_JBEWTB010000002.1"/>
</dbReference>
<evidence type="ECO:0000256" key="6">
    <source>
        <dbReference type="ARBA" id="ARBA00023004"/>
    </source>
</evidence>
<dbReference type="InterPro" id="IPR026902">
    <property type="entry name" value="RnfC_N"/>
</dbReference>
<dbReference type="InterPro" id="IPR017896">
    <property type="entry name" value="4Fe4S_Fe-S-bd"/>
</dbReference>
<keyword evidence="8" id="KW-0997">Cell inner membrane</keyword>
<dbReference type="InterPro" id="IPR010208">
    <property type="entry name" value="Ion_transpt_RnfC/RsxC"/>
</dbReference>
<evidence type="ECO:0000256" key="10">
    <source>
        <dbReference type="SAM" id="MobiDB-lite"/>
    </source>
</evidence>
<keyword evidence="9" id="KW-0175">Coiled coil</keyword>
<keyword evidence="13" id="KW-1185">Reference proteome</keyword>
<keyword evidence="5 8" id="KW-0249">Electron transport</keyword>
<keyword evidence="8" id="KW-0472">Membrane</keyword>
<dbReference type="Proteomes" id="UP001549366">
    <property type="component" value="Unassembled WGS sequence"/>
</dbReference>
<dbReference type="Gene3D" id="3.40.50.11540">
    <property type="entry name" value="NADH-ubiquinone oxidoreductase 51kDa subunit"/>
    <property type="match status" value="1"/>
</dbReference>
<feature type="binding site" evidence="8">
    <location>
        <position position="420"/>
    </location>
    <ligand>
        <name>[4Fe-4S] cluster</name>
        <dbReference type="ChEBI" id="CHEBI:49883"/>
        <label>2</label>
    </ligand>
</feature>
<keyword evidence="7 8" id="KW-0411">Iron-sulfur</keyword>
<evidence type="ECO:0000256" key="2">
    <source>
        <dbReference type="ARBA" id="ARBA00022485"/>
    </source>
</evidence>
<feature type="binding site" evidence="8">
    <location>
        <position position="430"/>
    </location>
    <ligand>
        <name>[4Fe-4S] cluster</name>
        <dbReference type="ChEBI" id="CHEBI:49883"/>
        <label>1</label>
    </ligand>
</feature>
<evidence type="ECO:0000256" key="4">
    <source>
        <dbReference type="ARBA" id="ARBA00022737"/>
    </source>
</evidence>
<feature type="binding site" evidence="8">
    <location>
        <position position="381"/>
    </location>
    <ligand>
        <name>[4Fe-4S] cluster</name>
        <dbReference type="ChEBI" id="CHEBI:49883"/>
        <label>1</label>
    </ligand>
</feature>
<dbReference type="NCBIfam" id="NF003454">
    <property type="entry name" value="PRK05035.1"/>
    <property type="match status" value="1"/>
</dbReference>
<feature type="binding site" evidence="8">
    <location>
        <position position="384"/>
    </location>
    <ligand>
        <name>[4Fe-4S] cluster</name>
        <dbReference type="ChEBI" id="CHEBI:49883"/>
        <label>1</label>
    </ligand>
</feature>
<keyword evidence="4 8" id="KW-0677">Repeat</keyword>
<proteinExistence type="inferred from homology"/>
<feature type="binding site" evidence="8">
    <location>
        <position position="423"/>
    </location>
    <ligand>
        <name>[4Fe-4S] cluster</name>
        <dbReference type="ChEBI" id="CHEBI:49883"/>
        <label>2</label>
    </ligand>
</feature>
<dbReference type="Pfam" id="PF12838">
    <property type="entry name" value="Fer4_7"/>
    <property type="match status" value="1"/>
</dbReference>
<evidence type="ECO:0000256" key="5">
    <source>
        <dbReference type="ARBA" id="ARBA00022982"/>
    </source>
</evidence>
<dbReference type="InterPro" id="IPR037225">
    <property type="entry name" value="Nuo51_FMN-bd_sf"/>
</dbReference>
<protein>
    <recommendedName>
        <fullName evidence="8">Ion-translocating oxidoreductase complex subunit C</fullName>
        <ecNumber evidence="8">7.-.-.-</ecNumber>
    </recommendedName>
    <alternativeName>
        <fullName evidence="8">Rnf electron transport complex subunit C</fullName>
    </alternativeName>
</protein>
<keyword evidence="1 8" id="KW-0813">Transport</keyword>
<keyword evidence="6 8" id="KW-0408">Iron</keyword>
<dbReference type="Pfam" id="PF13375">
    <property type="entry name" value="RnfC_N"/>
    <property type="match status" value="1"/>
</dbReference>
<dbReference type="NCBIfam" id="TIGR01945">
    <property type="entry name" value="rnfC"/>
    <property type="match status" value="1"/>
</dbReference>
<evidence type="ECO:0000313" key="12">
    <source>
        <dbReference type="EMBL" id="MET4758223.1"/>
    </source>
</evidence>
<feature type="binding site" evidence="8">
    <location>
        <position position="387"/>
    </location>
    <ligand>
        <name>[4Fe-4S] cluster</name>
        <dbReference type="ChEBI" id="CHEBI:49883"/>
        <label>1</label>
    </ligand>
</feature>
<feature type="coiled-coil region" evidence="9">
    <location>
        <begin position="686"/>
        <end position="731"/>
    </location>
</feature>
<dbReference type="InterPro" id="IPR011538">
    <property type="entry name" value="Nuo51_FMN-bd"/>
</dbReference>
<evidence type="ECO:0000313" key="13">
    <source>
        <dbReference type="Proteomes" id="UP001549366"/>
    </source>
</evidence>
<feature type="domain" description="4Fe-4S ferredoxin-type" evidence="11">
    <location>
        <begin position="411"/>
        <end position="440"/>
    </location>
</feature>
<name>A0ABV2SKG0_9GAMM</name>
<organism evidence="12 13">
    <name type="scientific">Endozoicomonas lisbonensis</name>
    <dbReference type="NCBI Taxonomy" id="3120522"/>
    <lineage>
        <taxon>Bacteria</taxon>
        <taxon>Pseudomonadati</taxon>
        <taxon>Pseudomonadota</taxon>
        <taxon>Gammaproteobacteria</taxon>
        <taxon>Oceanospirillales</taxon>
        <taxon>Endozoicomonadaceae</taxon>
        <taxon>Endozoicomonas</taxon>
    </lineage>
</organism>
<comment type="subunit">
    <text evidence="8">The complex is composed of six subunits: RnfA, RnfB, RnfC, RnfD, RnfE and RnfG.</text>
</comment>
<feature type="region of interest" description="Disordered" evidence="10">
    <location>
        <begin position="732"/>
        <end position="764"/>
    </location>
</feature>
<dbReference type="PROSITE" id="PS00198">
    <property type="entry name" value="4FE4S_FER_1"/>
    <property type="match status" value="1"/>
</dbReference>
<dbReference type="SUPFAM" id="SSF46548">
    <property type="entry name" value="alpha-helical ferredoxin"/>
    <property type="match status" value="1"/>
</dbReference>
<feature type="region of interest" description="Disordered" evidence="10">
    <location>
        <begin position="452"/>
        <end position="511"/>
    </location>
</feature>
<evidence type="ECO:0000256" key="1">
    <source>
        <dbReference type="ARBA" id="ARBA00022448"/>
    </source>
</evidence>
<feature type="compositionally biased region" description="Polar residues" evidence="10">
    <location>
        <begin position="732"/>
        <end position="748"/>
    </location>
</feature>
<evidence type="ECO:0000256" key="9">
    <source>
        <dbReference type="SAM" id="Coils"/>
    </source>
</evidence>